<dbReference type="KEGG" id="tdl:TDEL_0H01940"/>
<sequence>MSYNITKFPADVSRLFKPRPPLAYKKPVDYPLEKRQTCPHITGVSQILDKPLAGYLSDFPQGSQNKYLQDYEKAADSKNREQRELENKLSEWDPQNDPNMKDTDPYRTIFVGRLPYDISEVELQRKFNEFGEIEKVRVVRDKINNQSKGYAFIVFTDPQSSKSACKEYGLHRGIEIKGRTCIVDIERGRTVKYFKPRRLGGGLGGRGYTRADKMARLSNNPALRYGDRTSRRPGYEPNRFPPNWAAKPRYAGPSRFSNTATPVPSSVPAQGRYNSQDMPAHRPVGPAVSASPVQTSYRSRTARAQETRQTPKAEEPDY</sequence>
<evidence type="ECO:0000256" key="4">
    <source>
        <dbReference type="ARBA" id="ARBA00023274"/>
    </source>
</evidence>
<protein>
    <recommendedName>
        <fullName evidence="7">RRM domain-containing protein</fullName>
    </recommendedName>
</protein>
<dbReference type="AlphaFoldDB" id="G8ZZK9"/>
<dbReference type="GO" id="GO:0071004">
    <property type="term" value="C:U2-type prespliceosome"/>
    <property type="evidence" value="ECO:0007669"/>
    <property type="project" value="EnsemblFungi"/>
</dbReference>
<dbReference type="PANTHER" id="PTHR13952">
    <property type="entry name" value="U1 SMALL NUCLEAR RIBONUCLEOPROTEIN 70 KD"/>
    <property type="match status" value="1"/>
</dbReference>
<evidence type="ECO:0000256" key="5">
    <source>
        <dbReference type="PROSITE-ProRule" id="PRU00176"/>
    </source>
</evidence>
<dbReference type="InterPro" id="IPR012677">
    <property type="entry name" value="Nucleotide-bd_a/b_plait_sf"/>
</dbReference>
<dbReference type="GO" id="GO:0071011">
    <property type="term" value="C:precatalytic spliceosome"/>
    <property type="evidence" value="ECO:0007669"/>
    <property type="project" value="TreeGrafter"/>
</dbReference>
<feature type="compositionally biased region" description="Polar residues" evidence="6">
    <location>
        <begin position="291"/>
        <end position="302"/>
    </location>
</feature>
<dbReference type="GO" id="GO:0000243">
    <property type="term" value="C:commitment complex"/>
    <property type="evidence" value="ECO:0007669"/>
    <property type="project" value="EnsemblFungi"/>
</dbReference>
<keyword evidence="9" id="KW-1185">Reference proteome</keyword>
<proteinExistence type="predicted"/>
<accession>G8ZZK9</accession>
<dbReference type="SMART" id="SM00360">
    <property type="entry name" value="RRM"/>
    <property type="match status" value="1"/>
</dbReference>
<dbReference type="HOGENOM" id="CLU_045151_4_1_1"/>
<feature type="region of interest" description="Disordered" evidence="6">
    <location>
        <begin position="73"/>
        <end position="104"/>
    </location>
</feature>
<evidence type="ECO:0000256" key="6">
    <source>
        <dbReference type="SAM" id="MobiDB-lite"/>
    </source>
</evidence>
<feature type="compositionally biased region" description="Basic and acidic residues" evidence="6">
    <location>
        <begin position="225"/>
        <end position="234"/>
    </location>
</feature>
<comment type="subcellular location">
    <subcellularLocation>
        <location evidence="1">Nucleus</location>
    </subcellularLocation>
</comment>
<dbReference type="FunCoup" id="G8ZZK9">
    <property type="interactions" value="484"/>
</dbReference>
<evidence type="ECO:0000313" key="9">
    <source>
        <dbReference type="Proteomes" id="UP000005627"/>
    </source>
</evidence>
<dbReference type="Proteomes" id="UP000005627">
    <property type="component" value="Chromosome 8"/>
</dbReference>
<feature type="compositionally biased region" description="Basic and acidic residues" evidence="6">
    <location>
        <begin position="303"/>
        <end position="318"/>
    </location>
</feature>
<reference evidence="8 9" key="1">
    <citation type="journal article" date="2011" name="Proc. Natl. Acad. Sci. U.S.A.">
        <title>Evolutionary erosion of yeast sex chromosomes by mating-type switching accidents.</title>
        <authorList>
            <person name="Gordon J.L."/>
            <person name="Armisen D."/>
            <person name="Proux-Wera E."/>
            <person name="Oheigeartaigh S.S."/>
            <person name="Byrne K.P."/>
            <person name="Wolfe K.H."/>
        </authorList>
    </citation>
    <scope>NUCLEOTIDE SEQUENCE [LARGE SCALE GENOMIC DNA]</scope>
    <source>
        <strain evidence="9">ATCC 10662 / CBS 1146 / NBRC 0425 / NCYC 2629 / NRRL Y-866</strain>
    </source>
</reference>
<dbReference type="Pfam" id="PF12220">
    <property type="entry name" value="U1snRNP70_N"/>
    <property type="match status" value="1"/>
</dbReference>
<dbReference type="Pfam" id="PF00076">
    <property type="entry name" value="RRM_1"/>
    <property type="match status" value="1"/>
</dbReference>
<dbReference type="InParanoid" id="G8ZZK9"/>
<evidence type="ECO:0000313" key="8">
    <source>
        <dbReference type="EMBL" id="CCE94053.1"/>
    </source>
</evidence>
<evidence type="ECO:0000259" key="7">
    <source>
        <dbReference type="PROSITE" id="PS50102"/>
    </source>
</evidence>
<dbReference type="PANTHER" id="PTHR13952:SF5">
    <property type="entry name" value="U1 SMALL NUCLEAR RIBONUCLEOPROTEIN 70 KDA"/>
    <property type="match status" value="1"/>
</dbReference>
<dbReference type="GO" id="GO:0005685">
    <property type="term" value="C:U1 snRNP"/>
    <property type="evidence" value="ECO:0007669"/>
    <property type="project" value="EnsemblFungi"/>
</dbReference>
<dbReference type="InterPro" id="IPR051183">
    <property type="entry name" value="U1_U11-U12_snRNP_70-35kDa"/>
</dbReference>
<dbReference type="GO" id="GO:0000398">
    <property type="term" value="P:mRNA splicing, via spliceosome"/>
    <property type="evidence" value="ECO:0007669"/>
    <property type="project" value="EnsemblFungi"/>
</dbReference>
<dbReference type="CDD" id="cd21615">
    <property type="entry name" value="RRM_SNP1_like"/>
    <property type="match status" value="1"/>
</dbReference>
<evidence type="ECO:0000256" key="3">
    <source>
        <dbReference type="ARBA" id="ARBA00023242"/>
    </source>
</evidence>
<feature type="region of interest" description="Disordered" evidence="6">
    <location>
        <begin position="220"/>
        <end position="318"/>
    </location>
</feature>
<dbReference type="Gene3D" id="3.30.70.330">
    <property type="match status" value="1"/>
</dbReference>
<evidence type="ECO:0000256" key="2">
    <source>
        <dbReference type="ARBA" id="ARBA00022884"/>
    </source>
</evidence>
<feature type="domain" description="RRM" evidence="7">
    <location>
        <begin position="107"/>
        <end position="188"/>
    </location>
</feature>
<dbReference type="EMBL" id="HE616749">
    <property type="protein sequence ID" value="CCE94053.1"/>
    <property type="molecule type" value="Genomic_DNA"/>
</dbReference>
<dbReference type="InterPro" id="IPR000504">
    <property type="entry name" value="RRM_dom"/>
</dbReference>
<dbReference type="STRING" id="1076872.G8ZZK9"/>
<dbReference type="PROSITE" id="PS50102">
    <property type="entry name" value="RRM"/>
    <property type="match status" value="1"/>
</dbReference>
<dbReference type="SUPFAM" id="SSF54928">
    <property type="entry name" value="RNA-binding domain, RBD"/>
    <property type="match status" value="1"/>
</dbReference>
<feature type="compositionally biased region" description="Basic and acidic residues" evidence="6">
    <location>
        <begin position="73"/>
        <end position="91"/>
    </location>
</feature>
<dbReference type="RefSeq" id="XP_003683264.1">
    <property type="nucleotide sequence ID" value="XM_003683216.1"/>
</dbReference>
<dbReference type="InterPro" id="IPR022023">
    <property type="entry name" value="U1snRNP70_N"/>
</dbReference>
<gene>
    <name evidence="8" type="primary">TDEL0H01940</name>
    <name evidence="8" type="ORF">TDEL_0H01940</name>
</gene>
<keyword evidence="3" id="KW-0539">Nucleus</keyword>
<dbReference type="OrthoDB" id="4207594at2759"/>
<organism evidence="8 9">
    <name type="scientific">Torulaspora delbrueckii</name>
    <name type="common">Yeast</name>
    <name type="synonym">Candida colliculosa</name>
    <dbReference type="NCBI Taxonomy" id="4950"/>
    <lineage>
        <taxon>Eukaryota</taxon>
        <taxon>Fungi</taxon>
        <taxon>Dikarya</taxon>
        <taxon>Ascomycota</taxon>
        <taxon>Saccharomycotina</taxon>
        <taxon>Saccharomycetes</taxon>
        <taxon>Saccharomycetales</taxon>
        <taxon>Saccharomycetaceae</taxon>
        <taxon>Torulaspora</taxon>
    </lineage>
</organism>
<dbReference type="GO" id="GO:0003729">
    <property type="term" value="F:mRNA binding"/>
    <property type="evidence" value="ECO:0007669"/>
    <property type="project" value="EnsemblFungi"/>
</dbReference>
<evidence type="ECO:0000256" key="1">
    <source>
        <dbReference type="ARBA" id="ARBA00004123"/>
    </source>
</evidence>
<dbReference type="GeneID" id="11501217"/>
<dbReference type="eggNOG" id="KOG0113">
    <property type="taxonomic scope" value="Eukaryota"/>
</dbReference>
<feature type="compositionally biased region" description="Polar residues" evidence="6">
    <location>
        <begin position="255"/>
        <end position="277"/>
    </location>
</feature>
<dbReference type="GO" id="GO:0030619">
    <property type="term" value="F:U1 snRNA binding"/>
    <property type="evidence" value="ECO:0007669"/>
    <property type="project" value="EnsemblFungi"/>
</dbReference>
<keyword evidence="4" id="KW-0687">Ribonucleoprotein</keyword>
<name>G8ZZK9_TORDE</name>
<dbReference type="InterPro" id="IPR035979">
    <property type="entry name" value="RBD_domain_sf"/>
</dbReference>
<keyword evidence="2 5" id="KW-0694">RNA-binding</keyword>